<name>A0ABV1SLU2_9RHOB</name>
<dbReference type="CDD" id="cd08412">
    <property type="entry name" value="PBP2_PAO1_like"/>
    <property type="match status" value="1"/>
</dbReference>
<protein>
    <submittedName>
        <fullName evidence="6">LysR family transcriptional regulator</fullName>
    </submittedName>
</protein>
<evidence type="ECO:0000256" key="4">
    <source>
        <dbReference type="ARBA" id="ARBA00023163"/>
    </source>
</evidence>
<dbReference type="InterPro" id="IPR036388">
    <property type="entry name" value="WH-like_DNA-bd_sf"/>
</dbReference>
<evidence type="ECO:0000256" key="2">
    <source>
        <dbReference type="ARBA" id="ARBA00023015"/>
    </source>
</evidence>
<dbReference type="SUPFAM" id="SSF53850">
    <property type="entry name" value="Periplasmic binding protein-like II"/>
    <property type="match status" value="1"/>
</dbReference>
<evidence type="ECO:0000313" key="7">
    <source>
        <dbReference type="Proteomes" id="UP001438953"/>
    </source>
</evidence>
<reference evidence="6 7" key="1">
    <citation type="submission" date="2024-06" db="EMBL/GenBank/DDBJ databases">
        <title>Thioclava kandeliae sp. nov. from a rhizosphere soil sample of Kandelia candel in a mangrove.</title>
        <authorList>
            <person name="Mu T."/>
        </authorList>
    </citation>
    <scope>NUCLEOTIDE SEQUENCE [LARGE SCALE GENOMIC DNA]</scope>
    <source>
        <strain evidence="6 7">CPCC 100088</strain>
    </source>
</reference>
<keyword evidence="2" id="KW-0805">Transcription regulation</keyword>
<evidence type="ECO:0000313" key="6">
    <source>
        <dbReference type="EMBL" id="MER5173880.1"/>
    </source>
</evidence>
<dbReference type="EMBL" id="JAYWLC010000034">
    <property type="protein sequence ID" value="MER5173880.1"/>
    <property type="molecule type" value="Genomic_DNA"/>
</dbReference>
<dbReference type="PANTHER" id="PTHR30346">
    <property type="entry name" value="TRANSCRIPTIONAL DUAL REGULATOR HCAR-RELATED"/>
    <property type="match status" value="1"/>
</dbReference>
<dbReference type="InterPro" id="IPR036390">
    <property type="entry name" value="WH_DNA-bd_sf"/>
</dbReference>
<dbReference type="Proteomes" id="UP001438953">
    <property type="component" value="Unassembled WGS sequence"/>
</dbReference>
<sequence length="297" mass="33297">MNDPTFRQIRYFVAVAREGQVSRAAKELNVSQSAVTTAIRQLEEIVGARLFDRFAGGMSLTYEGTIFQDHARRVLGALDEAVRAPNLRRSEIAGTLRLAMTYTVAGYYASPFLERFIRAFPRVELQMTETTRELIEDGLVSGRYDLALMLTSNIANQEGLVYETLLQSRRRLWVGAEHPLLEKPVVTLADVAQEPYVMLTVDEASNTAQRYWNHLRARPRITFRTASTEAVRSMVGAGMGVTILSDMVYRPWSLDGRRVDVVTLADPIPTMNVGLAWAANVEQSSATQAFCEFMHRG</sequence>
<gene>
    <name evidence="6" type="ORF">VSX56_19175</name>
</gene>
<accession>A0ABV1SLU2</accession>
<comment type="similarity">
    <text evidence="1">Belongs to the LysR transcriptional regulatory family.</text>
</comment>
<evidence type="ECO:0000256" key="3">
    <source>
        <dbReference type="ARBA" id="ARBA00023125"/>
    </source>
</evidence>
<dbReference type="Gene3D" id="1.10.10.10">
    <property type="entry name" value="Winged helix-like DNA-binding domain superfamily/Winged helix DNA-binding domain"/>
    <property type="match status" value="1"/>
</dbReference>
<evidence type="ECO:0000256" key="1">
    <source>
        <dbReference type="ARBA" id="ARBA00009437"/>
    </source>
</evidence>
<organism evidence="6 7">
    <name type="scientific">Thioclava kandeliae</name>
    <dbReference type="NCBI Taxonomy" id="3070818"/>
    <lineage>
        <taxon>Bacteria</taxon>
        <taxon>Pseudomonadati</taxon>
        <taxon>Pseudomonadota</taxon>
        <taxon>Alphaproteobacteria</taxon>
        <taxon>Rhodobacterales</taxon>
        <taxon>Paracoccaceae</taxon>
        <taxon>Thioclava</taxon>
    </lineage>
</organism>
<dbReference type="PANTHER" id="PTHR30346:SF0">
    <property type="entry name" value="HCA OPERON TRANSCRIPTIONAL ACTIVATOR HCAR"/>
    <property type="match status" value="1"/>
</dbReference>
<evidence type="ECO:0000259" key="5">
    <source>
        <dbReference type="PROSITE" id="PS50931"/>
    </source>
</evidence>
<proteinExistence type="inferred from homology"/>
<dbReference type="PROSITE" id="PS50931">
    <property type="entry name" value="HTH_LYSR"/>
    <property type="match status" value="1"/>
</dbReference>
<comment type="caution">
    <text evidence="6">The sequence shown here is derived from an EMBL/GenBank/DDBJ whole genome shotgun (WGS) entry which is preliminary data.</text>
</comment>
<keyword evidence="7" id="KW-1185">Reference proteome</keyword>
<dbReference type="PRINTS" id="PR00039">
    <property type="entry name" value="HTHLYSR"/>
</dbReference>
<dbReference type="Pfam" id="PF00126">
    <property type="entry name" value="HTH_1"/>
    <property type="match status" value="1"/>
</dbReference>
<keyword evidence="4" id="KW-0804">Transcription</keyword>
<dbReference type="InterPro" id="IPR000847">
    <property type="entry name" value="LysR_HTH_N"/>
</dbReference>
<feature type="domain" description="HTH lysR-type" evidence="5">
    <location>
        <begin position="4"/>
        <end position="61"/>
    </location>
</feature>
<dbReference type="RefSeq" id="WP_350939178.1">
    <property type="nucleotide sequence ID" value="NZ_JAYWLC010000034.1"/>
</dbReference>
<dbReference type="SUPFAM" id="SSF46785">
    <property type="entry name" value="Winged helix' DNA-binding domain"/>
    <property type="match status" value="1"/>
</dbReference>
<dbReference type="Gene3D" id="3.40.190.10">
    <property type="entry name" value="Periplasmic binding protein-like II"/>
    <property type="match status" value="2"/>
</dbReference>
<dbReference type="InterPro" id="IPR005119">
    <property type="entry name" value="LysR_subst-bd"/>
</dbReference>
<keyword evidence="3" id="KW-0238">DNA-binding</keyword>
<dbReference type="Pfam" id="PF03466">
    <property type="entry name" value="LysR_substrate"/>
    <property type="match status" value="1"/>
</dbReference>